<dbReference type="FunCoup" id="A0A2G5E7X2">
    <property type="interactions" value="338"/>
</dbReference>
<evidence type="ECO:0000313" key="3">
    <source>
        <dbReference type="Proteomes" id="UP000230069"/>
    </source>
</evidence>
<dbReference type="Proteomes" id="UP000230069">
    <property type="component" value="Unassembled WGS sequence"/>
</dbReference>
<proteinExistence type="predicted"/>
<organism evidence="2 3">
    <name type="scientific">Aquilegia coerulea</name>
    <name type="common">Rocky mountain columbine</name>
    <dbReference type="NCBI Taxonomy" id="218851"/>
    <lineage>
        <taxon>Eukaryota</taxon>
        <taxon>Viridiplantae</taxon>
        <taxon>Streptophyta</taxon>
        <taxon>Embryophyta</taxon>
        <taxon>Tracheophyta</taxon>
        <taxon>Spermatophyta</taxon>
        <taxon>Magnoliopsida</taxon>
        <taxon>Ranunculales</taxon>
        <taxon>Ranunculaceae</taxon>
        <taxon>Thalictroideae</taxon>
        <taxon>Aquilegia</taxon>
    </lineage>
</organism>
<feature type="domain" description="DUF7026" evidence="1">
    <location>
        <begin position="68"/>
        <end position="117"/>
    </location>
</feature>
<evidence type="ECO:0000313" key="2">
    <source>
        <dbReference type="EMBL" id="PIA51853.1"/>
    </source>
</evidence>
<dbReference type="AlphaFoldDB" id="A0A2G5E7X2"/>
<gene>
    <name evidence="2" type="ORF">AQUCO_01000028v1</name>
</gene>
<sequence>MALRAPLFNPNLFPKPLNPQIRSIPSINITINKPRFNLSCTNDNNSDAELAAGLAKEMAKIKTQTLQKEEAMKKSKELLFKEFCKYLDLETEEVKQRWIKMDETEKLVLAKGFVSDWGEAFHPLSSKSVKELMEEILIEENPNPISSSSSSSSISSINLNSLKKMIGF</sequence>
<name>A0A2G5E7X2_AQUCA</name>
<dbReference type="Pfam" id="PF22950">
    <property type="entry name" value="DUF7026"/>
    <property type="match status" value="1"/>
</dbReference>
<reference evidence="2 3" key="1">
    <citation type="submission" date="2017-09" db="EMBL/GenBank/DDBJ databases">
        <title>WGS assembly of Aquilegia coerulea Goldsmith.</title>
        <authorList>
            <person name="Hodges S."/>
            <person name="Kramer E."/>
            <person name="Nordborg M."/>
            <person name="Tomkins J."/>
            <person name="Borevitz J."/>
            <person name="Derieg N."/>
            <person name="Yan J."/>
            <person name="Mihaltcheva S."/>
            <person name="Hayes R.D."/>
            <person name="Rokhsar D."/>
        </authorList>
    </citation>
    <scope>NUCLEOTIDE SEQUENCE [LARGE SCALE GENOMIC DNA]</scope>
    <source>
        <strain evidence="3">cv. Goldsmith</strain>
    </source>
</reference>
<protein>
    <recommendedName>
        <fullName evidence="1">DUF7026 domain-containing protein</fullName>
    </recommendedName>
</protein>
<keyword evidence="3" id="KW-1185">Reference proteome</keyword>
<dbReference type="InParanoid" id="A0A2G5E7X2"/>
<dbReference type="EMBL" id="KZ305027">
    <property type="protein sequence ID" value="PIA51853.1"/>
    <property type="molecule type" value="Genomic_DNA"/>
</dbReference>
<accession>A0A2G5E7X2</accession>
<evidence type="ECO:0000259" key="1">
    <source>
        <dbReference type="Pfam" id="PF22950"/>
    </source>
</evidence>
<dbReference type="InterPro" id="IPR054290">
    <property type="entry name" value="DUF7026"/>
</dbReference>
<dbReference type="OrthoDB" id="1920063at2759"/>